<dbReference type="InterPro" id="IPR013057">
    <property type="entry name" value="AA_transpt_TM"/>
</dbReference>
<keyword evidence="4 7" id="KW-1133">Transmembrane helix</keyword>
<protein>
    <recommendedName>
        <fullName evidence="8">Amino acid transporter transmembrane domain-containing protein</fullName>
    </recommendedName>
</protein>
<dbReference type="PANTHER" id="PTHR22950:SF668">
    <property type="entry name" value="AMINO ACID TRANSPORTER (EUROFUNG)"/>
    <property type="match status" value="1"/>
</dbReference>
<dbReference type="Gene3D" id="1.20.1740.10">
    <property type="entry name" value="Amino acid/polyamine transporter I"/>
    <property type="match status" value="1"/>
</dbReference>
<feature type="transmembrane region" description="Helical" evidence="7">
    <location>
        <begin position="76"/>
        <end position="96"/>
    </location>
</feature>
<feature type="transmembrane region" description="Helical" evidence="7">
    <location>
        <begin position="185"/>
        <end position="209"/>
    </location>
</feature>
<dbReference type="PANTHER" id="PTHR22950">
    <property type="entry name" value="AMINO ACID TRANSPORTER"/>
    <property type="match status" value="1"/>
</dbReference>
<gene>
    <name evidence="9" type="ORF">N7532_009935</name>
</gene>
<dbReference type="OrthoDB" id="294730at2759"/>
<evidence type="ECO:0000256" key="5">
    <source>
        <dbReference type="ARBA" id="ARBA00023136"/>
    </source>
</evidence>
<evidence type="ECO:0000313" key="10">
    <source>
        <dbReference type="Proteomes" id="UP001149074"/>
    </source>
</evidence>
<evidence type="ECO:0000256" key="7">
    <source>
        <dbReference type="SAM" id="Phobius"/>
    </source>
</evidence>
<organism evidence="9 10">
    <name type="scientific">Penicillium argentinense</name>
    <dbReference type="NCBI Taxonomy" id="1131581"/>
    <lineage>
        <taxon>Eukaryota</taxon>
        <taxon>Fungi</taxon>
        <taxon>Dikarya</taxon>
        <taxon>Ascomycota</taxon>
        <taxon>Pezizomycotina</taxon>
        <taxon>Eurotiomycetes</taxon>
        <taxon>Eurotiomycetidae</taxon>
        <taxon>Eurotiales</taxon>
        <taxon>Aspergillaceae</taxon>
        <taxon>Penicillium</taxon>
    </lineage>
</organism>
<dbReference type="EMBL" id="JAPQKI010000010">
    <property type="protein sequence ID" value="KAJ5085164.1"/>
    <property type="molecule type" value="Genomic_DNA"/>
</dbReference>
<feature type="transmembrane region" description="Helical" evidence="7">
    <location>
        <begin position="229"/>
        <end position="250"/>
    </location>
</feature>
<feature type="transmembrane region" description="Helical" evidence="7">
    <location>
        <begin position="157"/>
        <end position="178"/>
    </location>
</feature>
<feature type="transmembrane region" description="Helical" evidence="7">
    <location>
        <begin position="51"/>
        <end position="70"/>
    </location>
</feature>
<evidence type="ECO:0000256" key="4">
    <source>
        <dbReference type="ARBA" id="ARBA00022989"/>
    </source>
</evidence>
<evidence type="ECO:0000256" key="6">
    <source>
        <dbReference type="SAM" id="MobiDB-lite"/>
    </source>
</evidence>
<evidence type="ECO:0000256" key="3">
    <source>
        <dbReference type="ARBA" id="ARBA00022692"/>
    </source>
</evidence>
<feature type="transmembrane region" description="Helical" evidence="7">
    <location>
        <begin position="343"/>
        <end position="364"/>
    </location>
</feature>
<feature type="transmembrane region" description="Helical" evidence="7">
    <location>
        <begin position="128"/>
        <end position="151"/>
    </location>
</feature>
<dbReference type="RefSeq" id="XP_056469842.1">
    <property type="nucleotide sequence ID" value="XM_056622426.1"/>
</dbReference>
<dbReference type="AlphaFoldDB" id="A0A9W9ENY2"/>
<feature type="transmembrane region" description="Helical" evidence="7">
    <location>
        <begin position="262"/>
        <end position="283"/>
    </location>
</feature>
<proteinExistence type="inferred from homology"/>
<dbReference type="FunFam" id="1.20.1740.10:FF:000039">
    <property type="entry name" value="Neutral amino acid transporter (Eurofung)"/>
    <property type="match status" value="1"/>
</dbReference>
<keyword evidence="5 7" id="KW-0472">Membrane</keyword>
<dbReference type="Pfam" id="PF01490">
    <property type="entry name" value="Aa_trans"/>
    <property type="match status" value="1"/>
</dbReference>
<feature type="region of interest" description="Disordered" evidence="6">
    <location>
        <begin position="1"/>
        <end position="21"/>
    </location>
</feature>
<evidence type="ECO:0000259" key="8">
    <source>
        <dbReference type="Pfam" id="PF01490"/>
    </source>
</evidence>
<comment type="subcellular location">
    <subcellularLocation>
        <location evidence="1">Membrane</location>
        <topology evidence="1">Multi-pass membrane protein</topology>
    </subcellularLocation>
</comment>
<keyword evidence="3 7" id="KW-0812">Transmembrane</keyword>
<dbReference type="GO" id="GO:0015179">
    <property type="term" value="F:L-amino acid transmembrane transporter activity"/>
    <property type="evidence" value="ECO:0007669"/>
    <property type="project" value="TreeGrafter"/>
</dbReference>
<feature type="transmembrane region" description="Helical" evidence="7">
    <location>
        <begin position="376"/>
        <end position="397"/>
    </location>
</feature>
<accession>A0A9W9ENY2</accession>
<name>A0A9W9ENY2_9EURO</name>
<dbReference type="Proteomes" id="UP001149074">
    <property type="component" value="Unassembled WGS sequence"/>
</dbReference>
<reference evidence="9" key="1">
    <citation type="submission" date="2022-11" db="EMBL/GenBank/DDBJ databases">
        <authorList>
            <person name="Petersen C."/>
        </authorList>
    </citation>
    <scope>NUCLEOTIDE SEQUENCE</scope>
    <source>
        <strain evidence="9">IBT 30761</strain>
    </source>
</reference>
<feature type="domain" description="Amino acid transporter transmembrane" evidence="8">
    <location>
        <begin position="48"/>
        <end position="431"/>
    </location>
</feature>
<feature type="transmembrane region" description="Helical" evidence="7">
    <location>
        <begin position="303"/>
        <end position="322"/>
    </location>
</feature>
<comment type="caution">
    <text evidence="9">The sequence shown here is derived from an EMBL/GenBank/DDBJ whole genome shotgun (WGS) entry which is preliminary data.</text>
</comment>
<evidence type="ECO:0000256" key="2">
    <source>
        <dbReference type="ARBA" id="ARBA00008066"/>
    </source>
</evidence>
<reference evidence="9" key="2">
    <citation type="journal article" date="2023" name="IMA Fungus">
        <title>Comparative genomic study of the Penicillium genus elucidates a diverse pangenome and 15 lateral gene transfer events.</title>
        <authorList>
            <person name="Petersen C."/>
            <person name="Sorensen T."/>
            <person name="Nielsen M.R."/>
            <person name="Sondergaard T.E."/>
            <person name="Sorensen J.L."/>
            <person name="Fitzpatrick D.A."/>
            <person name="Frisvad J.C."/>
            <person name="Nielsen K.L."/>
        </authorList>
    </citation>
    <scope>NUCLEOTIDE SEQUENCE</scope>
    <source>
        <strain evidence="9">IBT 30761</strain>
    </source>
</reference>
<dbReference type="GO" id="GO:0016020">
    <property type="term" value="C:membrane"/>
    <property type="evidence" value="ECO:0007669"/>
    <property type="project" value="UniProtKB-SubCell"/>
</dbReference>
<evidence type="ECO:0000313" key="9">
    <source>
        <dbReference type="EMBL" id="KAJ5085164.1"/>
    </source>
</evidence>
<keyword evidence="10" id="KW-1185">Reference proteome</keyword>
<comment type="similarity">
    <text evidence="2">Belongs to the amino acid/polyamine transporter 2 family.</text>
</comment>
<feature type="transmembrane region" description="Helical" evidence="7">
    <location>
        <begin position="409"/>
        <end position="432"/>
    </location>
</feature>
<evidence type="ECO:0000256" key="1">
    <source>
        <dbReference type="ARBA" id="ARBA00004141"/>
    </source>
</evidence>
<dbReference type="GeneID" id="81361405"/>
<sequence length="452" mass="49528">MSTGEETFAVDGKGPINEPFQNDLEKPLSAKDLEPFGNEETAEVKYRTMKWWHCGMLMIAENVSVGILSLPSAVATLGMAPAAIMIIFISALSWYTGYEIGQFKLRHPHVHSMGDAGELLMGRLGREILGIGQLLLLIFLMASNILTFNILMNVLTNHGTCTLVFGVVGLVICFLGALPRTMDKVYWMSVASFMSVLIATIITMVSAGVETKQHVVNEAIREVSFREGFLAVTNIIFAYLAHIAYFGFMSEMEDPRTFNKSLAMLQIVDTVLYLVSALIIYHYVGPNVKSPAISSLSPIMSKIAWGLAIPTTILSGVVLGHVACKYIYVRLFRGSDNMHNRSLLSIGSWVAICIGVWIVSWVVAESIPVFNDLLSLISALFGSWFSFGLPAIFWFYMNRGQYFNNIKKAILTIINIGVLAIAIAMCGLGLYVSGVAIHNDSSTSSWSCANSA</sequence>